<dbReference type="SUPFAM" id="SSF103473">
    <property type="entry name" value="MFS general substrate transporter"/>
    <property type="match status" value="1"/>
</dbReference>
<dbReference type="EMBL" id="JAPEVB010000002">
    <property type="protein sequence ID" value="KAJ4393661.1"/>
    <property type="molecule type" value="Genomic_DNA"/>
</dbReference>
<dbReference type="PANTHER" id="PTHR23502">
    <property type="entry name" value="MAJOR FACILITATOR SUPERFAMILY"/>
    <property type="match status" value="1"/>
</dbReference>
<dbReference type="OrthoDB" id="3561359at2759"/>
<feature type="transmembrane region" description="Helical" evidence="9">
    <location>
        <begin position="454"/>
        <end position="472"/>
    </location>
</feature>
<feature type="transmembrane region" description="Helical" evidence="9">
    <location>
        <begin position="272"/>
        <end position="293"/>
    </location>
</feature>
<feature type="region of interest" description="Disordered" evidence="8">
    <location>
        <begin position="1"/>
        <end position="134"/>
    </location>
</feature>
<gene>
    <name evidence="11" type="ORF">N0V93_002876</name>
</gene>
<feature type="transmembrane region" description="Helical" evidence="9">
    <location>
        <begin position="502"/>
        <end position="523"/>
    </location>
</feature>
<feature type="transmembrane region" description="Helical" evidence="9">
    <location>
        <begin position="177"/>
        <end position="199"/>
    </location>
</feature>
<feature type="transmembrane region" description="Helical" evidence="9">
    <location>
        <begin position="144"/>
        <end position="165"/>
    </location>
</feature>
<evidence type="ECO:0000313" key="12">
    <source>
        <dbReference type="Proteomes" id="UP001140453"/>
    </source>
</evidence>
<dbReference type="Pfam" id="PF07690">
    <property type="entry name" value="MFS_1"/>
    <property type="match status" value="1"/>
</dbReference>
<proteinExistence type="inferred from homology"/>
<comment type="subcellular location">
    <subcellularLocation>
        <location evidence="2">Cell membrane</location>
    </subcellularLocation>
    <subcellularLocation>
        <location evidence="1">Membrane</location>
        <topology evidence="1">Multi-pass membrane protein</topology>
    </subcellularLocation>
</comment>
<dbReference type="PANTHER" id="PTHR23502:SF7">
    <property type="entry name" value="DRUG_PROTON ANTIPORTER YHK8-RELATED"/>
    <property type="match status" value="1"/>
</dbReference>
<feature type="compositionally biased region" description="Low complexity" evidence="8">
    <location>
        <begin position="20"/>
        <end position="37"/>
    </location>
</feature>
<keyword evidence="6 9" id="KW-1133">Transmembrane helix</keyword>
<evidence type="ECO:0000256" key="7">
    <source>
        <dbReference type="ARBA" id="ARBA00023136"/>
    </source>
</evidence>
<evidence type="ECO:0000256" key="3">
    <source>
        <dbReference type="ARBA" id="ARBA00008335"/>
    </source>
</evidence>
<feature type="transmembrane region" description="Helical" evidence="9">
    <location>
        <begin position="535"/>
        <end position="555"/>
    </location>
</feature>
<feature type="compositionally biased region" description="Polar residues" evidence="8">
    <location>
        <begin position="61"/>
        <end position="79"/>
    </location>
</feature>
<dbReference type="PROSITE" id="PS50850">
    <property type="entry name" value="MFS"/>
    <property type="match status" value="1"/>
</dbReference>
<evidence type="ECO:0000256" key="4">
    <source>
        <dbReference type="ARBA" id="ARBA00022475"/>
    </source>
</evidence>
<feature type="domain" description="Major facilitator superfamily (MFS) profile" evidence="10">
    <location>
        <begin position="146"/>
        <end position="571"/>
    </location>
</feature>
<evidence type="ECO:0000259" key="10">
    <source>
        <dbReference type="PROSITE" id="PS50850"/>
    </source>
</evidence>
<dbReference type="InterPro" id="IPR011701">
    <property type="entry name" value="MFS"/>
</dbReference>
<dbReference type="Proteomes" id="UP001140453">
    <property type="component" value="Unassembled WGS sequence"/>
</dbReference>
<feature type="transmembrane region" description="Helical" evidence="9">
    <location>
        <begin position="211"/>
        <end position="229"/>
    </location>
</feature>
<feature type="compositionally biased region" description="Acidic residues" evidence="8">
    <location>
        <begin position="89"/>
        <end position="100"/>
    </location>
</feature>
<dbReference type="Gene3D" id="1.20.1250.20">
    <property type="entry name" value="MFS general substrate transporter like domains"/>
    <property type="match status" value="1"/>
</dbReference>
<evidence type="ECO:0000313" key="11">
    <source>
        <dbReference type="EMBL" id="KAJ4393661.1"/>
    </source>
</evidence>
<sequence length="571" mass="62959">MAFEMDSRKGTSTNVPERPTTSSTTNEITTISSDSTEGAGEVSILPAEDKPSYACIKPATNAPSIARSRSNISTRSASRVRSHNGYGIDDLDVEDEDDNDSTPSGSDDPEAQRRKQGSDPFEVGFDGGDADPWCPRSMPTPRKWLIVTLASAGSFCVTCASSIYTSTYTQMDAEFECSRIVATLGLSMFVLGIALGPVWSPLSEFYGRRPIYLAAFAAFTIFIVPCAVAKNIETIIITRFFQGLSGSAFLSVSGGTVSDLFAPEKMHHPMTLFTAAPFLAPSLGPLIGGFINSNVDWRWTHYVMIIWAFCQFLAICFFVPETYHPVILRKKAQKKRKDTGDERWKAPIEKSNKSMARTVGYSLMRPFQILAYEPMALILNLYSAILLGILYLFFGAFPFVFEGVFGFNLWQTGLTFLGMLLGMFFAAMSSGFWVKVRARLVDKNGGKIEPEFRLPAVIAGSIFVTVGLFWFAWTTFSWVHWILPIIGSGIFGLGVETYPLYAASALAANAFVRCAFAAAFPLFGTQMYEKLGDQWATSLLAFLTAAMLPFPYIFFKFGKRIRAHSRMATAD</sequence>
<keyword evidence="4" id="KW-1003">Cell membrane</keyword>
<accession>A0A9W8YXK3</accession>
<evidence type="ECO:0000256" key="9">
    <source>
        <dbReference type="SAM" id="Phobius"/>
    </source>
</evidence>
<keyword evidence="12" id="KW-1185">Reference proteome</keyword>
<dbReference type="CDD" id="cd17323">
    <property type="entry name" value="MFS_Tpo1_MDR_like"/>
    <property type="match status" value="1"/>
</dbReference>
<comment type="similarity">
    <text evidence="3">Belongs to the major facilitator superfamily.</text>
</comment>
<feature type="transmembrane region" description="Helical" evidence="9">
    <location>
        <begin position="377"/>
        <end position="401"/>
    </location>
</feature>
<reference evidence="11" key="1">
    <citation type="submission" date="2022-10" db="EMBL/GenBank/DDBJ databases">
        <title>Tapping the CABI collections for fungal endophytes: first genome assemblies for Collariella, Neodidymelliopsis, Ascochyta clinopodiicola, Didymella pomorum, Didymosphaeria variabile, Neocosmospora piperis and Neocucurbitaria cava.</title>
        <authorList>
            <person name="Hill R."/>
        </authorList>
    </citation>
    <scope>NUCLEOTIDE SEQUENCE</scope>
    <source>
        <strain evidence="11">IMI 355082</strain>
    </source>
</reference>
<dbReference type="FunFam" id="1.20.1250.20:FF:000082">
    <property type="entry name" value="MFS multidrug transporter, putative"/>
    <property type="match status" value="1"/>
</dbReference>
<feature type="transmembrane region" description="Helical" evidence="9">
    <location>
        <begin position="299"/>
        <end position="320"/>
    </location>
</feature>
<feature type="transmembrane region" description="Helical" evidence="9">
    <location>
        <begin position="413"/>
        <end position="434"/>
    </location>
</feature>
<feature type="transmembrane region" description="Helical" evidence="9">
    <location>
        <begin position="478"/>
        <end position="495"/>
    </location>
</feature>
<comment type="caution">
    <text evidence="11">The sequence shown here is derived from an EMBL/GenBank/DDBJ whole genome shotgun (WGS) entry which is preliminary data.</text>
</comment>
<evidence type="ECO:0000256" key="5">
    <source>
        <dbReference type="ARBA" id="ARBA00022692"/>
    </source>
</evidence>
<protein>
    <recommendedName>
        <fullName evidence="10">Major facilitator superfamily (MFS) profile domain-containing protein</fullName>
    </recommendedName>
</protein>
<evidence type="ECO:0000256" key="1">
    <source>
        <dbReference type="ARBA" id="ARBA00004141"/>
    </source>
</evidence>
<dbReference type="InterPro" id="IPR036259">
    <property type="entry name" value="MFS_trans_sf"/>
</dbReference>
<dbReference type="GO" id="GO:0022857">
    <property type="term" value="F:transmembrane transporter activity"/>
    <property type="evidence" value="ECO:0007669"/>
    <property type="project" value="InterPro"/>
</dbReference>
<evidence type="ECO:0000256" key="2">
    <source>
        <dbReference type="ARBA" id="ARBA00004236"/>
    </source>
</evidence>
<keyword evidence="7 9" id="KW-0472">Membrane</keyword>
<dbReference type="InterPro" id="IPR020846">
    <property type="entry name" value="MFS_dom"/>
</dbReference>
<dbReference type="AlphaFoldDB" id="A0A9W8YXK3"/>
<keyword evidence="5 9" id="KW-0812">Transmembrane</keyword>
<dbReference type="GO" id="GO:0005886">
    <property type="term" value="C:plasma membrane"/>
    <property type="evidence" value="ECO:0007669"/>
    <property type="project" value="UniProtKB-SubCell"/>
</dbReference>
<organism evidence="11 12">
    <name type="scientific">Gnomoniopsis smithogilvyi</name>
    <dbReference type="NCBI Taxonomy" id="1191159"/>
    <lineage>
        <taxon>Eukaryota</taxon>
        <taxon>Fungi</taxon>
        <taxon>Dikarya</taxon>
        <taxon>Ascomycota</taxon>
        <taxon>Pezizomycotina</taxon>
        <taxon>Sordariomycetes</taxon>
        <taxon>Sordariomycetidae</taxon>
        <taxon>Diaporthales</taxon>
        <taxon>Gnomoniaceae</taxon>
        <taxon>Gnomoniopsis</taxon>
    </lineage>
</organism>
<name>A0A9W8YXK3_9PEZI</name>
<evidence type="ECO:0000256" key="6">
    <source>
        <dbReference type="ARBA" id="ARBA00022989"/>
    </source>
</evidence>
<evidence type="ECO:0000256" key="8">
    <source>
        <dbReference type="SAM" id="MobiDB-lite"/>
    </source>
</evidence>